<dbReference type="Proteomes" id="UP000293360">
    <property type="component" value="Unassembled WGS sequence"/>
</dbReference>
<protein>
    <recommendedName>
        <fullName evidence="4">3-beta hydroxysteroid dehydrogenase/isomerase domain-containing protein</fullName>
    </recommendedName>
</protein>
<sequence length="659" mass="72509">MQVLHEVNSWIGNWRIISDRDIREAVGTRIFNAGEVRPERRPQGLDRHERLHQPRARVSGQPQDGPAVRVRQEDDGPADVLPDEKNWSKTGSPMWPAPGHRVWSAACVKRPRSSGAVNHCAAALGAEVPQVPRWAWAVRGSGPDTGDRLGSTRTRARGSIPPTPLLWGLAAHTARSRRSVDEYDRVGLYCAAGRPEVLGVHLPLPHMVAVVGLDVFTPDEEYLSHAGSAIDNRRYVVTGGSGLVGGFIVLQLLARGNPPESIRIIDIRKSERNDMRTRLASRVEFVQTDITSPASVAAAFSRPWHPWVKNLPLTVFHTAAVILASERSEYHYAFPEAVNVRGTKNVLEAARSAGADVFSSTSSGSICIKPVVPWVAPWARSVRNFWQILDAKDFDRPLRGRSEFFGNYPFSKAVAERFVCSQNSETFRTGCIRPANGVYGNPTDNTLGDPLSRAVLPTFVHGANVAIAHLHHEAALVTPTAQSSRCAGKPFVVTDPNPPIAYEDLYSVIKTLSVHPFRTIYLPPVFILLLSHAVEWYSELPYKYPLLKKVLPELRGDIRNLKPGIFSIATHLIASDAEARKPVTEGGLGYSGVLTTLEGMTLEVLEWNEEHTDDAKTRKAYTTSVSLADQIKKLAAYNGMIDDTVNSVVNGTMKEITSE</sequence>
<dbReference type="Gene3D" id="3.40.50.720">
    <property type="entry name" value="NAD(P)-binding Rossmann-like Domain"/>
    <property type="match status" value="1"/>
</dbReference>
<accession>A0A4Q4TFY0</accession>
<dbReference type="InterPro" id="IPR002225">
    <property type="entry name" value="3Beta_OHSteriod_DH/Estase"/>
</dbReference>
<dbReference type="InterPro" id="IPR050177">
    <property type="entry name" value="Lipid_A_modif_metabolic_enz"/>
</dbReference>
<keyword evidence="2" id="KW-0560">Oxidoreductase</keyword>
<evidence type="ECO:0000313" key="5">
    <source>
        <dbReference type="EMBL" id="RYP05498.1"/>
    </source>
</evidence>
<feature type="region of interest" description="Disordered" evidence="3">
    <location>
        <begin position="37"/>
        <end position="95"/>
    </location>
</feature>
<evidence type="ECO:0000256" key="3">
    <source>
        <dbReference type="SAM" id="MobiDB-lite"/>
    </source>
</evidence>
<dbReference type="SUPFAM" id="SSF51735">
    <property type="entry name" value="NAD(P)-binding Rossmann-fold domains"/>
    <property type="match status" value="1"/>
</dbReference>
<feature type="domain" description="3-beta hydroxysteroid dehydrogenase/isomerase" evidence="4">
    <location>
        <begin position="236"/>
        <end position="366"/>
    </location>
</feature>
<dbReference type="PANTHER" id="PTHR43245">
    <property type="entry name" value="BIFUNCTIONAL POLYMYXIN RESISTANCE PROTEIN ARNA"/>
    <property type="match status" value="1"/>
</dbReference>
<dbReference type="AlphaFoldDB" id="A0A4Q4TFY0"/>
<proteinExistence type="inferred from homology"/>
<evidence type="ECO:0000256" key="1">
    <source>
        <dbReference type="ARBA" id="ARBA00009219"/>
    </source>
</evidence>
<organism evidence="5 6">
    <name type="scientific">Monosporascus ibericus</name>
    <dbReference type="NCBI Taxonomy" id="155417"/>
    <lineage>
        <taxon>Eukaryota</taxon>
        <taxon>Fungi</taxon>
        <taxon>Dikarya</taxon>
        <taxon>Ascomycota</taxon>
        <taxon>Pezizomycotina</taxon>
        <taxon>Sordariomycetes</taxon>
        <taxon>Xylariomycetidae</taxon>
        <taxon>Xylariales</taxon>
        <taxon>Xylariales incertae sedis</taxon>
        <taxon>Monosporascus</taxon>
    </lineage>
</organism>
<dbReference type="GO" id="GO:0006694">
    <property type="term" value="P:steroid biosynthetic process"/>
    <property type="evidence" value="ECO:0007669"/>
    <property type="project" value="InterPro"/>
</dbReference>
<comment type="caution">
    <text evidence="5">The sequence shown here is derived from an EMBL/GenBank/DDBJ whole genome shotgun (WGS) entry which is preliminary data.</text>
</comment>
<dbReference type="Pfam" id="PF01073">
    <property type="entry name" value="3Beta_HSD"/>
    <property type="match status" value="1"/>
</dbReference>
<dbReference type="EMBL" id="QJNU01000168">
    <property type="protein sequence ID" value="RYP05498.1"/>
    <property type="molecule type" value="Genomic_DNA"/>
</dbReference>
<name>A0A4Q4TFY0_9PEZI</name>
<keyword evidence="6" id="KW-1185">Reference proteome</keyword>
<dbReference type="STRING" id="155417.A0A4Q4TFY0"/>
<comment type="similarity">
    <text evidence="1">Belongs to the 3-beta-HSD family.</text>
</comment>
<dbReference type="PANTHER" id="PTHR43245:SF51">
    <property type="entry name" value="SHORT CHAIN DEHYDROGENASE_REDUCTASE FAMILY 42E, MEMBER 2"/>
    <property type="match status" value="1"/>
</dbReference>
<reference evidence="5 6" key="1">
    <citation type="submission" date="2018-06" db="EMBL/GenBank/DDBJ databases">
        <title>Complete Genomes of Monosporascus.</title>
        <authorList>
            <person name="Robinson A.J."/>
            <person name="Natvig D.O."/>
        </authorList>
    </citation>
    <scope>NUCLEOTIDE SEQUENCE [LARGE SCALE GENOMIC DNA]</scope>
    <source>
        <strain evidence="5 6">CBS 110550</strain>
    </source>
</reference>
<evidence type="ECO:0000256" key="2">
    <source>
        <dbReference type="ARBA" id="ARBA00023002"/>
    </source>
</evidence>
<evidence type="ECO:0000313" key="6">
    <source>
        <dbReference type="Proteomes" id="UP000293360"/>
    </source>
</evidence>
<gene>
    <name evidence="5" type="ORF">DL764_003758</name>
</gene>
<dbReference type="GO" id="GO:0016616">
    <property type="term" value="F:oxidoreductase activity, acting on the CH-OH group of donors, NAD or NADP as acceptor"/>
    <property type="evidence" value="ECO:0007669"/>
    <property type="project" value="InterPro"/>
</dbReference>
<dbReference type="OrthoDB" id="10058185at2759"/>
<feature type="compositionally biased region" description="Basic and acidic residues" evidence="3">
    <location>
        <begin position="37"/>
        <end position="52"/>
    </location>
</feature>
<evidence type="ECO:0000259" key="4">
    <source>
        <dbReference type="Pfam" id="PF01073"/>
    </source>
</evidence>
<dbReference type="InterPro" id="IPR036291">
    <property type="entry name" value="NAD(P)-bd_dom_sf"/>
</dbReference>